<organism evidence="3 4">
    <name type="scientific">Fervidobacterium pennivorans</name>
    <dbReference type="NCBI Taxonomy" id="93466"/>
    <lineage>
        <taxon>Bacteria</taxon>
        <taxon>Thermotogati</taxon>
        <taxon>Thermotogota</taxon>
        <taxon>Thermotogae</taxon>
        <taxon>Thermotogales</taxon>
        <taxon>Fervidobacteriaceae</taxon>
        <taxon>Fervidobacterium</taxon>
    </lineage>
</organism>
<dbReference type="AlphaFoldDB" id="A0A172T1N5"/>
<dbReference type="SUPFAM" id="SSF54862">
    <property type="entry name" value="4Fe-4S ferredoxins"/>
    <property type="match status" value="1"/>
</dbReference>
<evidence type="ECO:0000256" key="1">
    <source>
        <dbReference type="SAM" id="Coils"/>
    </source>
</evidence>
<name>A0A172T1N5_FERPE</name>
<feature type="coiled-coil region" evidence="1">
    <location>
        <begin position="78"/>
        <end position="108"/>
    </location>
</feature>
<accession>A0A172T1N5</accession>
<evidence type="ECO:0000259" key="2">
    <source>
        <dbReference type="PROSITE" id="PS51379"/>
    </source>
</evidence>
<dbReference type="KEGG" id="fng:JM64_01645"/>
<dbReference type="InterPro" id="IPR007345">
    <property type="entry name" value="Polysacch_pyruvyl_Trfase"/>
</dbReference>
<keyword evidence="1" id="KW-0175">Coiled coil</keyword>
<dbReference type="Pfam" id="PF04230">
    <property type="entry name" value="PS_pyruv_trans"/>
    <property type="match status" value="1"/>
</dbReference>
<dbReference type="Proteomes" id="UP000077096">
    <property type="component" value="Chromosome"/>
</dbReference>
<evidence type="ECO:0000313" key="3">
    <source>
        <dbReference type="EMBL" id="ANE40852.1"/>
    </source>
</evidence>
<proteinExistence type="predicted"/>
<protein>
    <recommendedName>
        <fullName evidence="2">4Fe-4S ferredoxin-type domain-containing protein</fullName>
    </recommendedName>
</protein>
<evidence type="ECO:0000313" key="4">
    <source>
        <dbReference type="Proteomes" id="UP000077096"/>
    </source>
</evidence>
<dbReference type="Gene3D" id="3.30.70.20">
    <property type="match status" value="1"/>
</dbReference>
<feature type="domain" description="4Fe-4S ferredoxin-type" evidence="2">
    <location>
        <begin position="157"/>
        <end position="186"/>
    </location>
</feature>
<dbReference type="EMBL" id="CP011393">
    <property type="protein sequence ID" value="ANE40852.1"/>
    <property type="molecule type" value="Genomic_DNA"/>
</dbReference>
<dbReference type="PROSITE" id="PS51379">
    <property type="entry name" value="4FE4S_FER_2"/>
    <property type="match status" value="1"/>
</dbReference>
<sequence>MLNFYKYGPGESLWLVQNSKFVIKSSFHGVVFSIIFRKPFYAILWDRKDNIRQNDRIVDILSKLGLQDRAFTDPEEILKRALDENIDCEQVYEKLEKLKQESAEWMLDAISEALKEKESPRKHENVSAVHDRYGCFACYNICPQNAIEMVLDEEGLYSERVNANLCTKYGLCVDVCPAPNFPKNENLERPKAYAAWSLDEPTR</sequence>
<gene>
    <name evidence="3" type="ORF">JM64_01645</name>
</gene>
<dbReference type="PATRIC" id="fig|93466.3.peg.372"/>
<dbReference type="Pfam" id="PF12838">
    <property type="entry name" value="Fer4_7"/>
    <property type="match status" value="1"/>
</dbReference>
<dbReference type="InterPro" id="IPR017896">
    <property type="entry name" value="4Fe4S_Fe-S-bd"/>
</dbReference>
<reference evidence="3 4" key="1">
    <citation type="submission" date="2014-08" db="EMBL/GenBank/DDBJ databases">
        <title>Fervidobacterium pennivorans DYC genome.</title>
        <authorList>
            <person name="Wushke S."/>
        </authorList>
    </citation>
    <scope>NUCLEOTIDE SEQUENCE [LARGE SCALE GENOMIC DNA]</scope>
    <source>
        <strain evidence="3 4">DYC</strain>
    </source>
</reference>